<gene>
    <name evidence="3" type="ORF">yberc0001_9090</name>
</gene>
<accession>A0ABM9XXN9</accession>
<evidence type="ECO:0000259" key="2">
    <source>
        <dbReference type="PROSITE" id="PS50878"/>
    </source>
</evidence>
<dbReference type="RefSeq" id="WP_005276428.1">
    <property type="nucleotide sequence ID" value="NZ_AALC02000035.1"/>
</dbReference>
<feature type="domain" description="Reverse transcriptase" evidence="2">
    <location>
        <begin position="59"/>
        <end position="390"/>
    </location>
</feature>
<sequence length="1232" mass="141109">MKLLDKKYYNLEPNFEYLKDSFILGLAWKKTDSFVRTHNWYADLLALDKCAFDISDEVTNWSNEVANGALSKSDIELIPAPKGASWFFNKGKWTTNKDDRKLRPLANISIKDQSFATAVTMCLADAIETRQKDCSLSNLGYAEHVKNKVVSYGNRLICDWDNERARFRWGGSEYYRKFSADYRSFLQRPIYMGRETINKVSEIDDVYIISLDLKNFFGSIKINLLLEKLKKISSNHYGSKFINDNGFWTLASQILNWNWPENSLSLLESLDLKEENVGLPQGLASAGALANAYLIEFDESLISKLRTKIEDSQIILHDYCRYVDDIRLVISGEALTNEKIKESIHGLVQGILDETLAQDESDNEPYLKINDRKTYIFELSDIDNESGLTNRINEIQHEVGASSIPERNGLDNNIPALQQLLLTEQDNFSDDTDGLFPGFNNDKSIKVGSLRRFSAHRLETSLAKKSKLISPEERKQFDNESALIAKKLLKAWLKDPSIMVVFRKAIAINPNLDAYSTILKILFSRIQSNRDRRDKYIMLYLLSDIFRSVVDIYRNLHQEYVADYQKLMSEVTSFAQKLLSCKSIIPNYAYQQALLYLAVINKPFIASNKASPDLARLQSVLIKQHLEPLNSSDGYLFELSAQISKDYQANAAFLLSHTNKNKVVDSIIKKFAFRGGEFWNTIWKEIVRMQDKNRINEFRWAISKYESKPNGSEHYLSSVISFKENPFKYEHALLKLGVALVDLFDDTEKNAWPPDGKQYSPHEIKVKLDDNSTSWSELWHPNVSISCSIDKKGKIAKDPRYESPKWLVNYPHTQNEEQKLYWVCSVLRSAALGNVDYTQRNDLKLDRAKYDGIHSQFYKRRMGMLHTPESIVGSYGTITDWFASFLQHGLQWPGFSSSYINQEDILSITSLGEFKNCLSERLDYLNTQICNSSNVPTLPTVVNRPELASNHFRIVTVQQLFPKDKNFHPSDVTLDNPDVRWKHREHLAEICKLTEQTLNAKLKTESRDHTSTADLIVFSELAVHPEDEDIVRALAFRTKAIIFSGFVFCEQDGRIVNKARWIIPDSSESGTQWRVRDQGKYHMTSDEVALGVQGYRPSQHIISIEGHPEGPFKLTGAICYDATDIKLAADLRDLTDMFVIAAYNKDIDTFDNMASALQWHMYQHVVITNTGEYGGSTMQAPYKEKHHKLISHAHGTGQIAISTADIDLAAFRRKLKVYKKTKTQPAGFNRKH</sequence>
<dbReference type="Pfam" id="PF00078">
    <property type="entry name" value="RVT_1"/>
    <property type="match status" value="1"/>
</dbReference>
<protein>
    <recommendedName>
        <fullName evidence="2">Reverse transcriptase domain-containing protein</fullName>
    </recommendedName>
</protein>
<evidence type="ECO:0000256" key="1">
    <source>
        <dbReference type="ARBA" id="ARBA00034120"/>
    </source>
</evidence>
<dbReference type="PROSITE" id="PS50878">
    <property type="entry name" value="RT_POL"/>
    <property type="match status" value="1"/>
</dbReference>
<dbReference type="InterPro" id="IPR000477">
    <property type="entry name" value="RT_dom"/>
</dbReference>
<dbReference type="Proteomes" id="UP000010319">
    <property type="component" value="Unassembled WGS sequence"/>
</dbReference>
<reference evidence="3" key="1">
    <citation type="submission" date="2008-12" db="EMBL/GenBank/DDBJ databases">
        <title>Annotation of the Yersinia bercovieri ATCC 43970 genome.</title>
        <authorList>
            <person name="Read T.D."/>
            <person name="Akmal A."/>
            <person name="Bishop-Lilly K."/>
            <person name="Chen P.E."/>
            <person name="Cook C."/>
            <person name="Kiley M.P."/>
            <person name="Lentz S."/>
            <person name="Mateczun A."/>
            <person name="Nagarajan N."/>
            <person name="Nolan N."/>
            <person name="Osborne B.I."/>
            <person name="Pop M."/>
            <person name="Sozhamannan S."/>
            <person name="Stewart A.C."/>
            <person name="Sulakvelidze A."/>
            <person name="Thomason B."/>
            <person name="Willner K."/>
            <person name="Zwick M.E."/>
        </authorList>
    </citation>
    <scope>NUCLEOTIDE SEQUENCE [LARGE SCALE GENOMIC DNA]</scope>
    <source>
        <strain evidence="3">ATCC 43970</strain>
    </source>
</reference>
<name>A0ABM9XXN9_YERBE</name>
<dbReference type="InterPro" id="IPR036526">
    <property type="entry name" value="C-N_Hydrolase_sf"/>
</dbReference>
<dbReference type="CDD" id="cd01646">
    <property type="entry name" value="RT_Bac_retron_I"/>
    <property type="match status" value="1"/>
</dbReference>
<dbReference type="Gene3D" id="3.60.110.10">
    <property type="entry name" value="Carbon-nitrogen hydrolase"/>
    <property type="match status" value="1"/>
</dbReference>
<comment type="caution">
    <text evidence="3">The sequence shown here is derived from an EMBL/GenBank/DDBJ whole genome shotgun (WGS) entry which is preliminary data.</text>
</comment>
<dbReference type="InterPro" id="IPR051083">
    <property type="entry name" value="GrpII_Intron_Splice-Mob/Def"/>
</dbReference>
<dbReference type="EMBL" id="AALC02000035">
    <property type="protein sequence ID" value="EEQ06068.1"/>
    <property type="molecule type" value="Genomic_DNA"/>
</dbReference>
<comment type="similarity">
    <text evidence="1">Belongs to the bacterial reverse transcriptase family.</text>
</comment>
<proteinExistence type="inferred from homology"/>
<dbReference type="PANTHER" id="PTHR34047:SF8">
    <property type="entry name" value="PROTEIN YKFC"/>
    <property type="match status" value="1"/>
</dbReference>
<evidence type="ECO:0000313" key="3">
    <source>
        <dbReference type="EMBL" id="EEQ06068.1"/>
    </source>
</evidence>
<dbReference type="PANTHER" id="PTHR34047">
    <property type="entry name" value="NUCLEAR INTRON MATURASE 1, MITOCHONDRIAL-RELATED"/>
    <property type="match status" value="1"/>
</dbReference>
<organism evidence="3 4">
    <name type="scientific">Yersinia bercovieri ATCC 43970</name>
    <dbReference type="NCBI Taxonomy" id="349968"/>
    <lineage>
        <taxon>Bacteria</taxon>
        <taxon>Pseudomonadati</taxon>
        <taxon>Pseudomonadota</taxon>
        <taxon>Gammaproteobacteria</taxon>
        <taxon>Enterobacterales</taxon>
        <taxon>Yersiniaceae</taxon>
        <taxon>Yersinia</taxon>
    </lineage>
</organism>
<evidence type="ECO:0000313" key="4">
    <source>
        <dbReference type="Proteomes" id="UP000010319"/>
    </source>
</evidence>
<keyword evidence="4" id="KW-1185">Reference proteome</keyword>